<sequence length="179" mass="18771">MTLLAHGTHSAPVVVEYTNSLERSSGTPSTDCNGKGYWSVLHGLLMLVAGGSILDGGDLFLQGGLLLLVGTYCCRGWALYYLGVSYCWERSTVEGWVYCCCLLESLLMLAVGRSVVAAGGSVLGGPLLLGGSIVAGGGSIVTGYSGPILLLFLLSLTHSIQITDQHKILGSVFSKRAVW</sequence>
<keyword evidence="1" id="KW-1133">Transmembrane helix</keyword>
<reference evidence="3" key="1">
    <citation type="journal article" date="2017" name="Nat. Commun.">
        <title>The North American bullfrog draft genome provides insight into hormonal regulation of long noncoding RNA.</title>
        <authorList>
            <person name="Hammond S.A."/>
            <person name="Warren R.L."/>
            <person name="Vandervalk B.P."/>
            <person name="Kucuk E."/>
            <person name="Khan H."/>
            <person name="Gibb E.A."/>
            <person name="Pandoh P."/>
            <person name="Kirk H."/>
            <person name="Zhao Y."/>
            <person name="Jones M."/>
            <person name="Mungall A.J."/>
            <person name="Coope R."/>
            <person name="Pleasance S."/>
            <person name="Moore R.A."/>
            <person name="Holt R.A."/>
            <person name="Round J.M."/>
            <person name="Ohora S."/>
            <person name="Walle B.V."/>
            <person name="Veldhoen N."/>
            <person name="Helbing C.C."/>
            <person name="Birol I."/>
        </authorList>
    </citation>
    <scope>NUCLEOTIDE SEQUENCE [LARGE SCALE GENOMIC DNA]</scope>
</reference>
<accession>A0A2G9PUS5</accession>
<organism evidence="2 3">
    <name type="scientific">Aquarana catesbeiana</name>
    <name type="common">American bullfrog</name>
    <name type="synonym">Rana catesbeiana</name>
    <dbReference type="NCBI Taxonomy" id="8400"/>
    <lineage>
        <taxon>Eukaryota</taxon>
        <taxon>Metazoa</taxon>
        <taxon>Chordata</taxon>
        <taxon>Craniata</taxon>
        <taxon>Vertebrata</taxon>
        <taxon>Euteleostomi</taxon>
        <taxon>Amphibia</taxon>
        <taxon>Batrachia</taxon>
        <taxon>Anura</taxon>
        <taxon>Neobatrachia</taxon>
        <taxon>Ranoidea</taxon>
        <taxon>Ranidae</taxon>
        <taxon>Aquarana</taxon>
    </lineage>
</organism>
<dbReference type="AlphaFoldDB" id="A0A2G9PUS5"/>
<keyword evidence="1" id="KW-0472">Membrane</keyword>
<feature type="transmembrane region" description="Helical" evidence="1">
    <location>
        <begin position="60"/>
        <end position="83"/>
    </location>
</feature>
<feature type="transmembrane region" description="Helical" evidence="1">
    <location>
        <begin position="128"/>
        <end position="154"/>
    </location>
</feature>
<dbReference type="Proteomes" id="UP000228934">
    <property type="component" value="Unassembled WGS sequence"/>
</dbReference>
<evidence type="ECO:0000256" key="1">
    <source>
        <dbReference type="SAM" id="Phobius"/>
    </source>
</evidence>
<protein>
    <submittedName>
        <fullName evidence="2">Uncharacterized protein</fullName>
    </submittedName>
</protein>
<evidence type="ECO:0000313" key="2">
    <source>
        <dbReference type="EMBL" id="PIO07085.1"/>
    </source>
</evidence>
<gene>
    <name evidence="2" type="ORF">AB205_0095800</name>
</gene>
<evidence type="ECO:0000313" key="3">
    <source>
        <dbReference type="Proteomes" id="UP000228934"/>
    </source>
</evidence>
<keyword evidence="1" id="KW-0812">Transmembrane</keyword>
<dbReference type="EMBL" id="KV922669">
    <property type="protein sequence ID" value="PIO07085.1"/>
    <property type="molecule type" value="Genomic_DNA"/>
</dbReference>
<feature type="non-terminal residue" evidence="2">
    <location>
        <position position="179"/>
    </location>
</feature>
<keyword evidence="3" id="KW-1185">Reference proteome</keyword>
<name>A0A2G9PUS5_AQUCT</name>
<proteinExistence type="predicted"/>
<feature type="transmembrane region" description="Helical" evidence="1">
    <location>
        <begin position="95"/>
        <end position="116"/>
    </location>
</feature>